<reference evidence="1 2" key="1">
    <citation type="submission" date="2020-09" db="EMBL/GenBank/DDBJ databases">
        <title>Echinicola sp. CAU 1574 isolated from sand of Sido Beach.</title>
        <authorList>
            <person name="Kim W."/>
        </authorList>
    </citation>
    <scope>NUCLEOTIDE SEQUENCE [LARGE SCALE GENOMIC DNA]</scope>
    <source>
        <strain evidence="1 2">CAU 1574</strain>
    </source>
</reference>
<protein>
    <recommendedName>
        <fullName evidence="3">6-bladed beta-propeller</fullName>
    </recommendedName>
</protein>
<evidence type="ECO:0000313" key="2">
    <source>
        <dbReference type="Proteomes" id="UP000647133"/>
    </source>
</evidence>
<sequence>MAIIRSVSRLSSMVLFGTLGVWGMNSCKQKVEDVALTEGAEKRYHLEIVDSIRLDYRGELEITDIDVMSGEILGFNFKTEELIIFDQSGEIHELYSRGGDNPHPINSPVSLGFYEEGKLLVANNFGKLSVFEKNGTHVKDIALPFTIEFHNWNQKKKIFKVSDDLLLGQISGGRSEEYREYYLDFIDLKNGNLNPVLPIPQSSKYKVDQYFGPLYPNVTRNDNFIYLLLGNEPVLYVYEIKGKTLSFVESVSFGSDKFVSAIPSESQKSFDWDSNYKEMRPGDVQFSDSFGNNIIVVYRNGIRNTEYNEELVNDPLKSREVNPYYIAVLDKEHNLVDKSVALPLEAKMIKAVMPDGKIMASKNKYYFGQEEDFETFYLLELIEE</sequence>
<evidence type="ECO:0008006" key="3">
    <source>
        <dbReference type="Google" id="ProtNLM"/>
    </source>
</evidence>
<name>A0ABR9AHF2_9BACT</name>
<gene>
    <name evidence="1" type="ORF">IFO69_05935</name>
</gene>
<evidence type="ECO:0000313" key="1">
    <source>
        <dbReference type="EMBL" id="MBD8488280.1"/>
    </source>
</evidence>
<organism evidence="1 2">
    <name type="scientific">Echinicola arenosa</name>
    <dbReference type="NCBI Taxonomy" id="2774144"/>
    <lineage>
        <taxon>Bacteria</taxon>
        <taxon>Pseudomonadati</taxon>
        <taxon>Bacteroidota</taxon>
        <taxon>Cytophagia</taxon>
        <taxon>Cytophagales</taxon>
        <taxon>Cyclobacteriaceae</taxon>
        <taxon>Echinicola</taxon>
    </lineage>
</organism>
<accession>A0ABR9AHF2</accession>
<comment type="caution">
    <text evidence="1">The sequence shown here is derived from an EMBL/GenBank/DDBJ whole genome shotgun (WGS) entry which is preliminary data.</text>
</comment>
<proteinExistence type="predicted"/>
<dbReference type="EMBL" id="JACYTQ010000002">
    <property type="protein sequence ID" value="MBD8488280.1"/>
    <property type="molecule type" value="Genomic_DNA"/>
</dbReference>
<dbReference type="SUPFAM" id="SSF75011">
    <property type="entry name" value="3-carboxy-cis,cis-mucoante lactonizing enzyme"/>
    <property type="match status" value="1"/>
</dbReference>
<dbReference type="RefSeq" id="WP_192009161.1">
    <property type="nucleotide sequence ID" value="NZ_JACYTQ010000002.1"/>
</dbReference>
<dbReference type="Proteomes" id="UP000647133">
    <property type="component" value="Unassembled WGS sequence"/>
</dbReference>
<keyword evidence="2" id="KW-1185">Reference proteome</keyword>